<dbReference type="RefSeq" id="WP_239116415.1">
    <property type="nucleotide sequence ID" value="NZ_BAABHI010000012.1"/>
</dbReference>
<gene>
    <name evidence="2" type="ORF">Pph01_07520</name>
</gene>
<comment type="caution">
    <text evidence="2">The sequence shown here is derived from an EMBL/GenBank/DDBJ whole genome shotgun (WGS) entry which is preliminary data.</text>
</comment>
<reference evidence="2 3" key="1">
    <citation type="submission" date="2021-01" db="EMBL/GenBank/DDBJ databases">
        <title>Whole genome shotgun sequence of Planotetraspora phitsanulokensis NBRC 104273.</title>
        <authorList>
            <person name="Komaki H."/>
            <person name="Tamura T."/>
        </authorList>
    </citation>
    <scope>NUCLEOTIDE SEQUENCE [LARGE SCALE GENOMIC DNA]</scope>
    <source>
        <strain evidence="2 3">NBRC 104273</strain>
    </source>
</reference>
<evidence type="ECO:0000313" key="2">
    <source>
        <dbReference type="EMBL" id="GII35749.1"/>
    </source>
</evidence>
<evidence type="ECO:0000256" key="1">
    <source>
        <dbReference type="SAM" id="Phobius"/>
    </source>
</evidence>
<dbReference type="AlphaFoldDB" id="A0A8J3XCT5"/>
<name>A0A8J3XCT5_9ACTN</name>
<proteinExistence type="predicted"/>
<accession>A0A8J3XCT5</accession>
<keyword evidence="1" id="KW-0472">Membrane</keyword>
<dbReference type="EMBL" id="BOOP01000003">
    <property type="protein sequence ID" value="GII35749.1"/>
    <property type="molecule type" value="Genomic_DNA"/>
</dbReference>
<dbReference type="Proteomes" id="UP000622547">
    <property type="component" value="Unassembled WGS sequence"/>
</dbReference>
<keyword evidence="3" id="KW-1185">Reference proteome</keyword>
<keyword evidence="1" id="KW-1133">Transmembrane helix</keyword>
<feature type="transmembrane region" description="Helical" evidence="1">
    <location>
        <begin position="28"/>
        <end position="50"/>
    </location>
</feature>
<organism evidence="2 3">
    <name type="scientific">Planotetraspora phitsanulokensis</name>
    <dbReference type="NCBI Taxonomy" id="575192"/>
    <lineage>
        <taxon>Bacteria</taxon>
        <taxon>Bacillati</taxon>
        <taxon>Actinomycetota</taxon>
        <taxon>Actinomycetes</taxon>
        <taxon>Streptosporangiales</taxon>
        <taxon>Streptosporangiaceae</taxon>
        <taxon>Planotetraspora</taxon>
    </lineage>
</organism>
<keyword evidence="1" id="KW-0812">Transmembrane</keyword>
<evidence type="ECO:0000313" key="3">
    <source>
        <dbReference type="Proteomes" id="UP000622547"/>
    </source>
</evidence>
<protein>
    <submittedName>
        <fullName evidence="2">Uncharacterized protein</fullName>
    </submittedName>
</protein>
<sequence length="67" mass="6733">MTSATAGPSPDRNNRISSTSAFCLRCIVPAWAVAGGVAATVAIGGLAGLYPAIRAYRLSPTEALATP</sequence>